<gene>
    <name evidence="5" type="ORF">KL86SPO_50180</name>
</gene>
<evidence type="ECO:0000259" key="4">
    <source>
        <dbReference type="Pfam" id="PF18857"/>
    </source>
</evidence>
<evidence type="ECO:0000259" key="2">
    <source>
        <dbReference type="Pfam" id="PF01464"/>
    </source>
</evidence>
<dbReference type="Pfam" id="PF01464">
    <property type="entry name" value="SLT"/>
    <property type="match status" value="1"/>
</dbReference>
<dbReference type="Pfam" id="PF18812">
    <property type="entry name" value="PBECR3"/>
    <property type="match status" value="1"/>
</dbReference>
<dbReference type="InterPro" id="IPR041301">
    <property type="entry name" value="PBECR3"/>
</dbReference>
<dbReference type="Gene3D" id="1.10.530.10">
    <property type="match status" value="1"/>
</dbReference>
<reference evidence="5" key="1">
    <citation type="submission" date="2016-08" db="EMBL/GenBank/DDBJ databases">
        <authorList>
            <person name="Seilhamer J.J."/>
        </authorList>
    </citation>
    <scope>NUCLEOTIDE SEQUENCE</scope>
    <source>
        <strain evidence="5">86</strain>
    </source>
</reference>
<name>A0A212LYD2_9FIRM</name>
<accession>A0A212LYD2</accession>
<feature type="domain" description="Transglycosylase SLT" evidence="2">
    <location>
        <begin position="265"/>
        <end position="353"/>
    </location>
</feature>
<evidence type="ECO:0000313" key="5">
    <source>
        <dbReference type="EMBL" id="SCM82409.1"/>
    </source>
</evidence>
<sequence length="2011" mass="225327">MTYPNPNELLASVRGQVNTQYPDPGQLLNSIRNPGGEQTQQPPQHIPAPEIPIDVPQDEPVPGFVTNVAKDVSGIMGNYVTGAAQAYQERIRSSDAAGQAFVNTLTRQGTMDDYGAAVEREGRANRQFIRDVAGTPAIVGAIAGVPGAGIIAGPIVARDIYDAATARYQDDGMFGAAKQAAGDITGIGPLVEEAPKLITPDYWQQAYEQPITTIGNTAMAFAPAALIGKGAYKSAKHMVNEKVNKALDEFDFTQSDTAPARPGVNSLVNAIAEQESGGKYDVRNSDSGAAGKFQIMPENWPEWAAEFGLERDAPMTPHNQDFVASRKIQKLYQKYGNPEDVARAWYAGEGYVDALRSGKAPYSPDARFNAEGYVDANGKYPSVNEYAAQVNGRMRDTGFAPDAVMDYELSESGFRTASREELQTSLLDTLKRAQEEKWDASELNAKEQAFWRDIPNPEKKSLGGEGVLFGEQQSREPSKIILPGEGMANPEAIKIVNALKEQARIDAEVARAKGDPYQMFMDARNAGDYYRAARWAEILGSKDWAEQYRKLWWKEQGFKDDPSVDINRVQSTLADMRPEINQFMADTTNQIAVDRTNARQGFVNALEAGKQRAFDNAEAQSATMRMNPEGLVMTEFFNQHGIAPAVMEKSLRRRQEKLINEQVNMLRGQMRQGTVKAVMENSSGDKFSRNLSMNHQWYRDMIDANGGRMPNKANLDYWLRETAIDQLRKGYTDPVYGEIARPSAEFVQIEKALSGLSKYRKQLPFELRGWEKNRELSEKAMYDGAEVGRMLDAAPAPAGIEYMRQGKRDYMKAEAPHMPIVDEGFKEKPAYKYAKMDPISESDAMAYHQATGLDLNGYRHEITSHEVKHALKQHGGDSERLRGQIPITREDFSLLPEITKPENIVGVEKGKRKQDIILYEKRVNGHILAVEEVLVGRQTLRFLSMRKRPSAQLNVGRNTDPVSHVQDGRSLASSDSSVPNLPPSVNGKGKEYMAATSGMTVPSNSPRPVNPGGEAVTGTVTRKQIVDKVNDFFTKVSTGRLGVRGVLGWFDRNSEVIRTKDYADFRTIMHEIGHYLDKGLGLRSERSFDSELLSAVQRRFGDAYNDLPLIGRRGEGIAEFFHDYTTNPSRAKQEFPQYYAAFEQRLAQEPAIKAKVNEVQQMLHTWYNQSSEARVKGSISFADGRSTVHKAIDAARNPVETTQTVIDKGRQGFEAVYDHMVDQLAPLDRMMREIEQITGEKIPMVKDVFKRAWLSRGWAGKAQTLIERGLPEKGIPSLKSIVHQVGVNRHKDFSGYVAAMRELDAYRIEMTTDTKFAGHTFSKIDAARSVANWRNVNPDFVDLHKQLITYQNYLLDILVESGLKDRQTVEIWKAKWPNYAPFFRDFSSEAAVEKFLSTKGLGNLPDPVKKFKGDQRDPIDPLESIVKNTYQFFNLAERNNVGRLFIELAQKPGVGKVIEGDLAGHASTKDSTFSVWDRGQKRVFQTTPELYRAVMMLDKPAAEGIVKILQIPAGWLRAGAVLSPEFIMRNPVRDSWTAFINTKYGFIPGIDTMRGLAHFMKKDDLYWEYMNSGAAHATMVSLDRDYLARNIRQFMKTSAVDKAITVINPRTYLEVLRSFSEATEMATRLAEYENAKRGYSGVLNRLFSDKRTFRTNEEAALGARDVTLDFSRSGSNEYGKFMNKTVAFWNATVQGTDKMIRSFKDNPVGFSSRVFMSITLPSIVLYYMNRDDPRYQELPQWQKDLFWIIPTQDTLIRIPKPFEMGILFGTSAERMLQWMDSKDKSQAAAKKQIKSFSGTVGEALMPSWIPTAALPVIEWLTNYSLFMDRNLVSPSQAKLPNKLQYGPNASAIGKYVGEKLDVSPAKVDNSIRGYTGGLGGLAMFAGDAIAGEFNKRPAMRVSEMPGVRAFTATPYKSSQSVQEFYDEYTDQEKLYNEWKQTGNKPEGYDAARYQRLKAVDKIIDEIHKAQKQVMADTKISSEAKRQRLDKLQLQAVDVARAGLWKPKIATK</sequence>
<dbReference type="RefSeq" id="WP_288185091.1">
    <property type="nucleotide sequence ID" value="NZ_LT608335.1"/>
</dbReference>
<dbReference type="Pfam" id="PF18857">
    <property type="entry name" value="LPD38"/>
    <property type="match status" value="1"/>
</dbReference>
<feature type="domain" description="Phage-Barnase-EndoU-ColicinE5/D-RelE like nuclease 3" evidence="3">
    <location>
        <begin position="847"/>
        <end position="952"/>
    </location>
</feature>
<dbReference type="CDD" id="cd00254">
    <property type="entry name" value="LT-like"/>
    <property type="match status" value="1"/>
</dbReference>
<dbReference type="InterPro" id="IPR040561">
    <property type="entry name" value="LPD38"/>
</dbReference>
<evidence type="ECO:0000259" key="3">
    <source>
        <dbReference type="Pfam" id="PF18812"/>
    </source>
</evidence>
<dbReference type="InterPro" id="IPR023346">
    <property type="entry name" value="Lysozyme-like_dom_sf"/>
</dbReference>
<dbReference type="InterPro" id="IPR024079">
    <property type="entry name" value="MetalloPept_cat_dom_sf"/>
</dbReference>
<feature type="domain" description="Large polyvalent protein associated" evidence="4">
    <location>
        <begin position="1732"/>
        <end position="1907"/>
    </location>
</feature>
<dbReference type="InterPro" id="IPR008258">
    <property type="entry name" value="Transglycosylase_SLT_dom_1"/>
</dbReference>
<evidence type="ECO:0008006" key="6">
    <source>
        <dbReference type="Google" id="ProtNLM"/>
    </source>
</evidence>
<feature type="region of interest" description="Disordered" evidence="1">
    <location>
        <begin position="953"/>
        <end position="988"/>
    </location>
</feature>
<dbReference type="GO" id="GO:0008237">
    <property type="term" value="F:metallopeptidase activity"/>
    <property type="evidence" value="ECO:0007669"/>
    <property type="project" value="InterPro"/>
</dbReference>
<protein>
    <recommendedName>
        <fullName evidence="6">Transglycosylase SLT domain-containing protein</fullName>
    </recommendedName>
</protein>
<organism evidence="5">
    <name type="scientific">uncultured Sporomusa sp</name>
    <dbReference type="NCBI Taxonomy" id="307249"/>
    <lineage>
        <taxon>Bacteria</taxon>
        <taxon>Bacillati</taxon>
        <taxon>Bacillota</taxon>
        <taxon>Negativicutes</taxon>
        <taxon>Selenomonadales</taxon>
        <taxon>Sporomusaceae</taxon>
        <taxon>Sporomusa</taxon>
        <taxon>environmental samples</taxon>
    </lineage>
</organism>
<dbReference type="Gene3D" id="3.40.390.10">
    <property type="entry name" value="Collagenase (Catalytic Domain)"/>
    <property type="match status" value="1"/>
</dbReference>
<dbReference type="SUPFAM" id="SSF53955">
    <property type="entry name" value="Lysozyme-like"/>
    <property type="match status" value="1"/>
</dbReference>
<dbReference type="EMBL" id="FMJE01000005">
    <property type="protein sequence ID" value="SCM82409.1"/>
    <property type="molecule type" value="Genomic_DNA"/>
</dbReference>
<proteinExistence type="predicted"/>
<evidence type="ECO:0000256" key="1">
    <source>
        <dbReference type="SAM" id="MobiDB-lite"/>
    </source>
</evidence>